<keyword evidence="2" id="KW-0963">Cytoplasm</keyword>
<dbReference type="InterPro" id="IPR027417">
    <property type="entry name" value="P-loop_NTPase"/>
</dbReference>
<dbReference type="Proteomes" id="UP000192578">
    <property type="component" value="Unassembled WGS sequence"/>
</dbReference>
<feature type="region of interest" description="Disordered" evidence="9">
    <location>
        <begin position="157"/>
        <end position="227"/>
    </location>
</feature>
<keyword evidence="3" id="KW-0597">Phosphoprotein</keyword>
<feature type="compositionally biased region" description="Polar residues" evidence="9">
    <location>
        <begin position="215"/>
        <end position="225"/>
    </location>
</feature>
<dbReference type="GO" id="GO:0003924">
    <property type="term" value="F:GTPase activity"/>
    <property type="evidence" value="ECO:0007669"/>
    <property type="project" value="InterPro"/>
</dbReference>
<feature type="domain" description="Tr-type G" evidence="10">
    <location>
        <begin position="248"/>
        <end position="472"/>
    </location>
</feature>
<evidence type="ECO:0000256" key="4">
    <source>
        <dbReference type="ARBA" id="ARBA00022741"/>
    </source>
</evidence>
<comment type="subcellular location">
    <subcellularLocation>
        <location evidence="1">Cytoplasm</location>
    </subcellularLocation>
</comment>
<sequence>MSRHRNIRTKNYDDYDDVDEYGKSYNDEEIGVSPGTVSQFMYRRDDPGKSVQRQPTLPEEDPVEDDLMMDDIEERADETSAVVDLDRMKLCIDYIENCSGDAFTREQVKRAVLAASYNAERALQLLLDHQGNLPVVSVTAKAPVPFLAKKLESLSVSGGDKRAFPRPESTPNLRLLDPGRSQPGTPTPGSPKGTRRGASKPFSSRATSRADESQGDTATLSTSKTPEVPSRSLIKITALYEQRQSSSKPLINLIVIGHVDAGKSTLMGHLLYKLGRVDAKQMAKFEHEANKIGKSSFKYAWVLDETGEERSRGITIDVAQTSFETTNKCINLMDAPGHKDFIPNMITGTAQADVAVLVVDATRGEFETGFQSGGQTREHTLLARSLGVAQLVVAVNKMDTVNWSQERFDQIVQMLAPFFKAVGFKDADVDFVPCSGFTGDNLTESPRTVEAAHWWTGPTLVERIDQFRPPVRQIDKPFRQIITDVFKSQAGGFFGGGKN</sequence>
<gene>
    <name evidence="11" type="ORF">BV898_05749</name>
</gene>
<comment type="caution">
    <text evidence="11">The sequence shown here is derived from an EMBL/GenBank/DDBJ whole genome shotgun (WGS) entry which is preliminary data.</text>
</comment>
<keyword evidence="5" id="KW-0378">Hydrolase</keyword>
<dbReference type="InterPro" id="IPR037189">
    <property type="entry name" value="HBS1-like_N_sf"/>
</dbReference>
<feature type="region of interest" description="Disordered" evidence="9">
    <location>
        <begin position="1"/>
        <end position="63"/>
    </location>
</feature>
<evidence type="ECO:0000313" key="11">
    <source>
        <dbReference type="EMBL" id="OQV20193.1"/>
    </source>
</evidence>
<dbReference type="PANTHER" id="PTHR23115">
    <property type="entry name" value="TRANSLATION FACTOR"/>
    <property type="match status" value="1"/>
</dbReference>
<dbReference type="PROSITE" id="PS51722">
    <property type="entry name" value="G_TR_2"/>
    <property type="match status" value="1"/>
</dbReference>
<dbReference type="EMBL" id="MTYJ01000032">
    <property type="protein sequence ID" value="OQV20193.1"/>
    <property type="molecule type" value="Genomic_DNA"/>
</dbReference>
<keyword evidence="7" id="KW-0342">GTP-binding</keyword>
<keyword evidence="12" id="KW-1185">Reference proteome</keyword>
<dbReference type="Gene3D" id="1.10.8.10">
    <property type="entry name" value="DNA helicase RuvA subunit, C-terminal domain"/>
    <property type="match status" value="1"/>
</dbReference>
<dbReference type="CDD" id="cd01883">
    <property type="entry name" value="EF1_alpha"/>
    <property type="match status" value="1"/>
</dbReference>
<comment type="catalytic activity">
    <reaction evidence="8">
        <text>GTP + H2O = GDP + phosphate + H(+)</text>
        <dbReference type="Rhea" id="RHEA:19669"/>
        <dbReference type="ChEBI" id="CHEBI:15377"/>
        <dbReference type="ChEBI" id="CHEBI:15378"/>
        <dbReference type="ChEBI" id="CHEBI:37565"/>
        <dbReference type="ChEBI" id="CHEBI:43474"/>
        <dbReference type="ChEBI" id="CHEBI:58189"/>
    </reaction>
    <physiologicalReaction direction="left-to-right" evidence="8">
        <dbReference type="Rhea" id="RHEA:19670"/>
    </physiologicalReaction>
</comment>
<evidence type="ECO:0000256" key="7">
    <source>
        <dbReference type="ARBA" id="ARBA00023134"/>
    </source>
</evidence>
<dbReference type="GO" id="GO:0006412">
    <property type="term" value="P:translation"/>
    <property type="evidence" value="ECO:0007669"/>
    <property type="project" value="UniProtKB-KW"/>
</dbReference>
<dbReference type="GO" id="GO:0005737">
    <property type="term" value="C:cytoplasm"/>
    <property type="evidence" value="ECO:0007669"/>
    <property type="project" value="UniProtKB-SubCell"/>
</dbReference>
<evidence type="ECO:0000256" key="3">
    <source>
        <dbReference type="ARBA" id="ARBA00022553"/>
    </source>
</evidence>
<keyword evidence="6" id="KW-0648">Protein biosynthesis</keyword>
<evidence type="ECO:0000259" key="10">
    <source>
        <dbReference type="PROSITE" id="PS51722"/>
    </source>
</evidence>
<organism evidence="11 12">
    <name type="scientific">Hypsibius exemplaris</name>
    <name type="common">Freshwater tardigrade</name>
    <dbReference type="NCBI Taxonomy" id="2072580"/>
    <lineage>
        <taxon>Eukaryota</taxon>
        <taxon>Metazoa</taxon>
        <taxon>Ecdysozoa</taxon>
        <taxon>Tardigrada</taxon>
        <taxon>Eutardigrada</taxon>
        <taxon>Parachela</taxon>
        <taxon>Hypsibioidea</taxon>
        <taxon>Hypsibiidae</taxon>
        <taxon>Hypsibius</taxon>
    </lineage>
</organism>
<evidence type="ECO:0000313" key="12">
    <source>
        <dbReference type="Proteomes" id="UP000192578"/>
    </source>
</evidence>
<dbReference type="FunFam" id="3.40.50.300:FF:000204">
    <property type="entry name" value="Translation elongation factor Tu"/>
    <property type="match status" value="1"/>
</dbReference>
<dbReference type="PRINTS" id="PR00315">
    <property type="entry name" value="ELONGATNFCT"/>
</dbReference>
<dbReference type="SUPFAM" id="SSF109732">
    <property type="entry name" value="HBS1-like domain"/>
    <property type="match status" value="1"/>
</dbReference>
<proteinExistence type="predicted"/>
<keyword evidence="4" id="KW-0547">Nucleotide-binding</keyword>
<dbReference type="Pfam" id="PF00009">
    <property type="entry name" value="GTP_EFTU"/>
    <property type="match status" value="1"/>
</dbReference>
<dbReference type="InterPro" id="IPR000795">
    <property type="entry name" value="T_Tr_GTP-bd_dom"/>
</dbReference>
<dbReference type="AlphaFoldDB" id="A0A1W0WYD4"/>
<evidence type="ECO:0000256" key="5">
    <source>
        <dbReference type="ARBA" id="ARBA00022801"/>
    </source>
</evidence>
<evidence type="ECO:0000256" key="8">
    <source>
        <dbReference type="ARBA" id="ARBA00049117"/>
    </source>
</evidence>
<name>A0A1W0WYD4_HYPEX</name>
<dbReference type="InterPro" id="IPR050100">
    <property type="entry name" value="TRAFAC_GTPase_members"/>
</dbReference>
<reference evidence="12" key="1">
    <citation type="submission" date="2017-01" db="EMBL/GenBank/DDBJ databases">
        <title>Comparative genomics of anhydrobiosis in the tardigrade Hypsibius dujardini.</title>
        <authorList>
            <person name="Yoshida Y."/>
            <person name="Koutsovoulos G."/>
            <person name="Laetsch D."/>
            <person name="Stevens L."/>
            <person name="Kumar S."/>
            <person name="Horikawa D."/>
            <person name="Ishino K."/>
            <person name="Komine S."/>
            <person name="Tomita M."/>
            <person name="Blaxter M."/>
            <person name="Arakawa K."/>
        </authorList>
    </citation>
    <scope>NUCLEOTIDE SEQUENCE [LARGE SCALE GENOMIC DNA]</scope>
    <source>
        <strain evidence="12">Z151</strain>
    </source>
</reference>
<dbReference type="GO" id="GO:0005525">
    <property type="term" value="F:GTP binding"/>
    <property type="evidence" value="ECO:0007669"/>
    <property type="project" value="UniProtKB-KW"/>
</dbReference>
<dbReference type="OrthoDB" id="342024at2759"/>
<evidence type="ECO:0000256" key="6">
    <source>
        <dbReference type="ARBA" id="ARBA00022917"/>
    </source>
</evidence>
<evidence type="ECO:0000256" key="2">
    <source>
        <dbReference type="ARBA" id="ARBA00022490"/>
    </source>
</evidence>
<dbReference type="SUPFAM" id="SSF52540">
    <property type="entry name" value="P-loop containing nucleoside triphosphate hydrolases"/>
    <property type="match status" value="1"/>
</dbReference>
<accession>A0A1W0WYD4</accession>
<protein>
    <submittedName>
        <fullName evidence="11">HBS1-like protein</fullName>
    </submittedName>
</protein>
<evidence type="ECO:0000256" key="9">
    <source>
        <dbReference type="SAM" id="MobiDB-lite"/>
    </source>
</evidence>
<evidence type="ECO:0000256" key="1">
    <source>
        <dbReference type="ARBA" id="ARBA00004496"/>
    </source>
</evidence>
<dbReference type="Gene3D" id="3.40.50.300">
    <property type="entry name" value="P-loop containing nucleotide triphosphate hydrolases"/>
    <property type="match status" value="1"/>
</dbReference>